<evidence type="ECO:0000313" key="8">
    <source>
        <dbReference type="Proteomes" id="UP000694546"/>
    </source>
</evidence>
<dbReference type="GeneTree" id="ENSGT00390000005203"/>
<dbReference type="AlphaFoldDB" id="A0A8C5AJD5"/>
<feature type="coiled-coil region" evidence="6">
    <location>
        <begin position="24"/>
        <end position="86"/>
    </location>
</feature>
<evidence type="ECO:0000256" key="3">
    <source>
        <dbReference type="ARBA" id="ARBA00022327"/>
    </source>
</evidence>
<gene>
    <name evidence="7" type="primary">CCDC172</name>
</gene>
<keyword evidence="8" id="KW-1185">Reference proteome</keyword>
<accession>A0A8C5AJD5</accession>
<evidence type="ECO:0000256" key="1">
    <source>
        <dbReference type="ARBA" id="ARBA00004496"/>
    </source>
</evidence>
<keyword evidence="4" id="KW-0963">Cytoplasm</keyword>
<dbReference type="OMA" id="RQCNEIT"/>
<sequence length="269" mass="31253">MSLDNLFQQIIFTEQLLSEKTTKLQEVKVSVVRYEEKIKASNEKLTKNNQELFNKTQQLYEMKLQNDLMKKQEQQTERQLKELLCQQGHLKEHLDRIRTEASEKQEQFLEEIGRFNNCFSLVGNRESVTESQAQAEILQLQGEVDSIHKEMELEHQKNGRINSLLEENKALLVELKDLENINKDLDRQISEAKGVTESLREESVTVSLKPQTDSTCMRLKKELELLKEGDLELMRKALSLEIRFLQSLGTDGLRWPGPTKENSLISDAH</sequence>
<name>A0A8C5AJD5_GADMO</name>
<feature type="coiled-coil region" evidence="6">
    <location>
        <begin position="161"/>
        <end position="202"/>
    </location>
</feature>
<evidence type="ECO:0000256" key="6">
    <source>
        <dbReference type="SAM" id="Coils"/>
    </source>
</evidence>
<reference evidence="7" key="1">
    <citation type="submission" date="2025-08" db="UniProtKB">
        <authorList>
            <consortium name="Ensembl"/>
        </authorList>
    </citation>
    <scope>IDENTIFICATION</scope>
</reference>
<dbReference type="Ensembl" id="ENSGMOT00000056612.1">
    <property type="protein sequence ID" value="ENSGMOP00000031550.1"/>
    <property type="gene ID" value="ENSGMOG00000035651.1"/>
</dbReference>
<dbReference type="PANTHER" id="PTHR22419">
    <property type="entry name" value="COILED-COIL DOMAIN-CONTAINING PROTEIN 172"/>
    <property type="match status" value="1"/>
</dbReference>
<comment type="similarity">
    <text evidence="2">Belongs to the CCDC172 family.</text>
</comment>
<proteinExistence type="inferred from homology"/>
<evidence type="ECO:0000256" key="2">
    <source>
        <dbReference type="ARBA" id="ARBA00008975"/>
    </source>
</evidence>
<dbReference type="PANTHER" id="PTHR22419:SF2">
    <property type="entry name" value="COILED-COIL DOMAIN-CONTAINING PROTEIN 172"/>
    <property type="match status" value="1"/>
</dbReference>
<evidence type="ECO:0000313" key="7">
    <source>
        <dbReference type="Ensembl" id="ENSGMOP00000031550.1"/>
    </source>
</evidence>
<keyword evidence="5 6" id="KW-0175">Coiled coil</keyword>
<evidence type="ECO:0000256" key="5">
    <source>
        <dbReference type="ARBA" id="ARBA00023054"/>
    </source>
</evidence>
<evidence type="ECO:0000256" key="4">
    <source>
        <dbReference type="ARBA" id="ARBA00022490"/>
    </source>
</evidence>
<reference evidence="7" key="2">
    <citation type="submission" date="2025-09" db="UniProtKB">
        <authorList>
            <consortium name="Ensembl"/>
        </authorList>
    </citation>
    <scope>IDENTIFICATION</scope>
</reference>
<comment type="subcellular location">
    <subcellularLocation>
        <location evidence="1">Cytoplasm</location>
    </subcellularLocation>
</comment>
<dbReference type="GO" id="GO:0005737">
    <property type="term" value="C:cytoplasm"/>
    <property type="evidence" value="ECO:0007669"/>
    <property type="project" value="UniProtKB-SubCell"/>
</dbReference>
<dbReference type="InterPro" id="IPR029618">
    <property type="entry name" value="CCDC172"/>
</dbReference>
<dbReference type="Proteomes" id="UP000694546">
    <property type="component" value="Chromosome 15"/>
</dbReference>
<organism evidence="7 8">
    <name type="scientific">Gadus morhua</name>
    <name type="common">Atlantic cod</name>
    <dbReference type="NCBI Taxonomy" id="8049"/>
    <lineage>
        <taxon>Eukaryota</taxon>
        <taxon>Metazoa</taxon>
        <taxon>Chordata</taxon>
        <taxon>Craniata</taxon>
        <taxon>Vertebrata</taxon>
        <taxon>Euteleostomi</taxon>
        <taxon>Actinopterygii</taxon>
        <taxon>Neopterygii</taxon>
        <taxon>Teleostei</taxon>
        <taxon>Neoteleostei</taxon>
        <taxon>Acanthomorphata</taxon>
        <taxon>Zeiogadaria</taxon>
        <taxon>Gadariae</taxon>
        <taxon>Gadiformes</taxon>
        <taxon>Gadoidei</taxon>
        <taxon>Gadidae</taxon>
        <taxon>Gadus</taxon>
    </lineage>
</organism>
<protein>
    <recommendedName>
        <fullName evidence="3">Coiled-coil domain-containing protein 172</fullName>
    </recommendedName>
</protein>